<gene>
    <name evidence="1" type="ORF">FNW02_35715</name>
</gene>
<name>A0AA40T5F5_9NOST</name>
<reference evidence="1" key="1">
    <citation type="submission" date="2019-07" db="EMBL/GenBank/DDBJ databases">
        <title>Toxilogical consequences of a new and cryptic species of cyanobacteria (Komarekiella delphini-convector) recovered from the epidermis of a bottlenose dolphin and 1500 ft. in the air.</title>
        <authorList>
            <person name="Brown A.O."/>
            <person name="Dvorak P."/>
            <person name="Villanueva C.D."/>
            <person name="Foss A.J."/>
            <person name="Garvey A.D."/>
            <person name="Gibson Q.A."/>
            <person name="Johansen J.R."/>
            <person name="Casamatta D.A."/>
        </authorList>
    </citation>
    <scope>NUCLEOTIDE SEQUENCE</scope>
    <source>
        <strain evidence="1">SJRDD-AB1</strain>
    </source>
</reference>
<evidence type="ECO:0000313" key="1">
    <source>
        <dbReference type="EMBL" id="MBD6620935.1"/>
    </source>
</evidence>
<evidence type="ECO:0000313" key="2">
    <source>
        <dbReference type="Proteomes" id="UP001165986"/>
    </source>
</evidence>
<organism evidence="1 2">
    <name type="scientific">Komarekiella delphini-convector SJRDD-AB1</name>
    <dbReference type="NCBI Taxonomy" id="2593771"/>
    <lineage>
        <taxon>Bacteria</taxon>
        <taxon>Bacillati</taxon>
        <taxon>Cyanobacteriota</taxon>
        <taxon>Cyanophyceae</taxon>
        <taxon>Nostocales</taxon>
        <taxon>Nostocaceae</taxon>
        <taxon>Komarekiella</taxon>
        <taxon>Komarekiella delphini-convector</taxon>
    </lineage>
</organism>
<dbReference type="RefSeq" id="WP_191762255.1">
    <property type="nucleotide sequence ID" value="NZ_VJXY01000094.1"/>
</dbReference>
<keyword evidence="2" id="KW-1185">Reference proteome</keyword>
<dbReference type="EMBL" id="VJXY01000094">
    <property type="protein sequence ID" value="MBD6620935.1"/>
    <property type="molecule type" value="Genomic_DNA"/>
</dbReference>
<accession>A0AA40T5F5</accession>
<proteinExistence type="predicted"/>
<dbReference type="AlphaFoldDB" id="A0AA40T5F5"/>
<dbReference type="Proteomes" id="UP001165986">
    <property type="component" value="Unassembled WGS sequence"/>
</dbReference>
<comment type="caution">
    <text evidence="1">The sequence shown here is derived from an EMBL/GenBank/DDBJ whole genome shotgun (WGS) entry which is preliminary data.</text>
</comment>
<protein>
    <submittedName>
        <fullName evidence="1">CopG family transcriptional regulator</fullName>
    </submittedName>
</protein>
<sequence>MKVTDKLTLKQIHLDLSENEIKILEQYCNQTGKALTDVIQELIRSLPDSTYSD</sequence>